<evidence type="ECO:0000313" key="1">
    <source>
        <dbReference type="EMBL" id="MBJ6725128.1"/>
    </source>
</evidence>
<dbReference type="Proteomes" id="UP000636888">
    <property type="component" value="Unassembled WGS sequence"/>
</dbReference>
<dbReference type="AlphaFoldDB" id="A0A8J7J2X0"/>
<name>A0A8J7J2X0_9BACT</name>
<reference evidence="1" key="1">
    <citation type="submission" date="2020-12" db="EMBL/GenBank/DDBJ databases">
        <title>Geomonas sp. Red875, isolated from river sediment.</title>
        <authorList>
            <person name="Xu Z."/>
            <person name="Zhang Z."/>
            <person name="Masuda Y."/>
            <person name="Itoh H."/>
            <person name="Senoo K."/>
        </authorList>
    </citation>
    <scope>NUCLEOTIDE SEQUENCE</scope>
    <source>
        <strain evidence="1">Red875</strain>
    </source>
</reference>
<dbReference type="RefSeq" id="WP_199384011.1">
    <property type="nucleotide sequence ID" value="NZ_JAEMHM010000007.1"/>
</dbReference>
<keyword evidence="2" id="KW-1185">Reference proteome</keyword>
<organism evidence="1 2">
    <name type="scientific">Geomesophilobacter sediminis</name>
    <dbReference type="NCBI Taxonomy" id="2798584"/>
    <lineage>
        <taxon>Bacteria</taxon>
        <taxon>Pseudomonadati</taxon>
        <taxon>Thermodesulfobacteriota</taxon>
        <taxon>Desulfuromonadia</taxon>
        <taxon>Geobacterales</taxon>
        <taxon>Geobacteraceae</taxon>
        <taxon>Geomesophilobacter</taxon>
    </lineage>
</organism>
<sequence>MLKETICPFYGKNDDYCDVGCGYISPYDVKQIIRFCSCRYRECLKYRELSERHPSELTDGSLLGGVRA</sequence>
<gene>
    <name evidence="1" type="ORF">JFN93_10450</name>
</gene>
<comment type="caution">
    <text evidence="1">The sequence shown here is derived from an EMBL/GenBank/DDBJ whole genome shotgun (WGS) entry which is preliminary data.</text>
</comment>
<evidence type="ECO:0000313" key="2">
    <source>
        <dbReference type="Proteomes" id="UP000636888"/>
    </source>
</evidence>
<accession>A0A8J7J2X0</accession>
<proteinExistence type="predicted"/>
<protein>
    <submittedName>
        <fullName evidence="1">Uncharacterized protein</fullName>
    </submittedName>
</protein>
<dbReference type="EMBL" id="JAEMHM010000007">
    <property type="protein sequence ID" value="MBJ6725128.1"/>
    <property type="molecule type" value="Genomic_DNA"/>
</dbReference>